<reference evidence="1" key="1">
    <citation type="submission" date="2023-10" db="EMBL/GenBank/DDBJ databases">
        <title>Genome assembly of Pristionchus species.</title>
        <authorList>
            <person name="Yoshida K."/>
            <person name="Sommer R.J."/>
        </authorList>
    </citation>
    <scope>NUCLEOTIDE SEQUENCE</scope>
    <source>
        <strain evidence="1">RS5133</strain>
    </source>
</reference>
<proteinExistence type="predicted"/>
<organism evidence="1 2">
    <name type="scientific">Pristionchus fissidentatus</name>
    <dbReference type="NCBI Taxonomy" id="1538716"/>
    <lineage>
        <taxon>Eukaryota</taxon>
        <taxon>Metazoa</taxon>
        <taxon>Ecdysozoa</taxon>
        <taxon>Nematoda</taxon>
        <taxon>Chromadorea</taxon>
        <taxon>Rhabditida</taxon>
        <taxon>Rhabditina</taxon>
        <taxon>Diplogasteromorpha</taxon>
        <taxon>Diplogasteroidea</taxon>
        <taxon>Neodiplogasteridae</taxon>
        <taxon>Pristionchus</taxon>
    </lineage>
</organism>
<accession>A0AAV5URU8</accession>
<protein>
    <submittedName>
        <fullName evidence="1">Uncharacterized protein</fullName>
    </submittedName>
</protein>
<evidence type="ECO:0000313" key="2">
    <source>
        <dbReference type="Proteomes" id="UP001432322"/>
    </source>
</evidence>
<feature type="non-terminal residue" evidence="1">
    <location>
        <position position="1"/>
    </location>
</feature>
<dbReference type="EMBL" id="BTSY01000001">
    <property type="protein sequence ID" value="GMT09881.1"/>
    <property type="molecule type" value="Genomic_DNA"/>
</dbReference>
<comment type="caution">
    <text evidence="1">The sequence shown here is derived from an EMBL/GenBank/DDBJ whole genome shotgun (WGS) entry which is preliminary data.</text>
</comment>
<gene>
    <name evidence="1" type="ORF">PFISCL1PPCAC_1177</name>
</gene>
<sequence>ILIVCDKSLPLLSQLSQILLICHALEQFLLGRRELADNFGINPVEEQRAFMFKLQNRRLLQIEFKFVVLHCSLLPLILPLQYRNDLLSVERRVEESISYELFGSS</sequence>
<name>A0AAV5URU8_9BILA</name>
<keyword evidence="2" id="KW-1185">Reference proteome</keyword>
<dbReference type="Proteomes" id="UP001432322">
    <property type="component" value="Unassembled WGS sequence"/>
</dbReference>
<dbReference type="AlphaFoldDB" id="A0AAV5URU8"/>
<evidence type="ECO:0000313" key="1">
    <source>
        <dbReference type="EMBL" id="GMT09881.1"/>
    </source>
</evidence>